<evidence type="ECO:0000256" key="1">
    <source>
        <dbReference type="SAM" id="SignalP"/>
    </source>
</evidence>
<organism evidence="2 3">
    <name type="scientific">Oesophagostomum dentatum</name>
    <name type="common">Nodular worm</name>
    <dbReference type="NCBI Taxonomy" id="61180"/>
    <lineage>
        <taxon>Eukaryota</taxon>
        <taxon>Metazoa</taxon>
        <taxon>Ecdysozoa</taxon>
        <taxon>Nematoda</taxon>
        <taxon>Chromadorea</taxon>
        <taxon>Rhabditida</taxon>
        <taxon>Rhabditina</taxon>
        <taxon>Rhabditomorpha</taxon>
        <taxon>Strongyloidea</taxon>
        <taxon>Strongylidae</taxon>
        <taxon>Oesophagostomum</taxon>
    </lineage>
</organism>
<evidence type="ECO:0000313" key="3">
    <source>
        <dbReference type="Proteomes" id="UP000053660"/>
    </source>
</evidence>
<accession>A0A0B1SDF3</accession>
<feature type="non-terminal residue" evidence="2">
    <location>
        <position position="171"/>
    </location>
</feature>
<dbReference type="PANTHER" id="PTHR11238:SF9">
    <property type="entry name" value="PROMININ, ISOFORM D"/>
    <property type="match status" value="1"/>
</dbReference>
<feature type="chain" id="PRO_5002064468" evidence="1">
    <location>
        <begin position="26"/>
        <end position="171"/>
    </location>
</feature>
<dbReference type="EMBL" id="KN592416">
    <property type="protein sequence ID" value="KHJ81225.1"/>
    <property type="molecule type" value="Genomic_DNA"/>
</dbReference>
<keyword evidence="1" id="KW-0732">Signal</keyword>
<sequence length="171" mass="18586">MIGFYITIIFAFLVLLLSSVEYLAGTMTSAGCKTLFQDPSYSGLSIFSLKNAELLEGHTINISAGDVLVQCRENRTLWTAIGADKVFDPSSVLKDLHLPSIDDETSKLVDQVKEELAEFKQQIESPKNQAGKAAQDLKTLGDSLDPYLSFSECSAFNPTATKNIENGVASL</sequence>
<proteinExistence type="predicted"/>
<name>A0A0B1SDF3_OESDE</name>
<dbReference type="OrthoDB" id="5818040at2759"/>
<evidence type="ECO:0000313" key="2">
    <source>
        <dbReference type="EMBL" id="KHJ81225.1"/>
    </source>
</evidence>
<keyword evidence="3" id="KW-1185">Reference proteome</keyword>
<reference evidence="2 3" key="1">
    <citation type="submission" date="2014-03" db="EMBL/GenBank/DDBJ databases">
        <title>Draft genome of the hookworm Oesophagostomum dentatum.</title>
        <authorList>
            <person name="Mitreva M."/>
        </authorList>
    </citation>
    <scope>NUCLEOTIDE SEQUENCE [LARGE SCALE GENOMIC DNA]</scope>
    <source>
        <strain evidence="2 3">OD-Hann</strain>
    </source>
</reference>
<dbReference type="PANTHER" id="PTHR11238">
    <property type="entry name" value="PROMININ ISOFORM D-RELATED"/>
    <property type="match status" value="1"/>
</dbReference>
<protein>
    <submittedName>
        <fullName evidence="2">Uncharacterized protein</fullName>
    </submittedName>
</protein>
<dbReference type="AlphaFoldDB" id="A0A0B1SDF3"/>
<gene>
    <name evidence="2" type="ORF">OESDEN_19089</name>
</gene>
<dbReference type="Proteomes" id="UP000053660">
    <property type="component" value="Unassembled WGS sequence"/>
</dbReference>
<feature type="signal peptide" evidence="1">
    <location>
        <begin position="1"/>
        <end position="25"/>
    </location>
</feature>